<dbReference type="Ensembl" id="ENSCPVT00000002984.2">
    <property type="protein sequence ID" value="ENSCPVP00000002871.1"/>
    <property type="gene ID" value="ENSCPVG00000002088.2"/>
</dbReference>
<evidence type="ECO:0000256" key="8">
    <source>
        <dbReference type="ARBA" id="ARBA00023163"/>
    </source>
</evidence>
<dbReference type="GO" id="GO:0033173">
    <property type="term" value="P:calcineurin-NFAT signaling cascade"/>
    <property type="evidence" value="ECO:0007669"/>
    <property type="project" value="TreeGrafter"/>
</dbReference>
<dbReference type="Proteomes" id="UP000694382">
    <property type="component" value="Chromosome 11"/>
</dbReference>
<dbReference type="GO" id="GO:0005634">
    <property type="term" value="C:nucleus"/>
    <property type="evidence" value="ECO:0007669"/>
    <property type="project" value="UniProtKB-SubCell"/>
</dbReference>
<keyword evidence="6" id="KW-0805">Transcription regulation</keyword>
<evidence type="ECO:0000256" key="2">
    <source>
        <dbReference type="ARBA" id="ARBA00004496"/>
    </source>
</evidence>
<dbReference type="AlphaFoldDB" id="A0A8C3Q506"/>
<dbReference type="GO" id="GO:0005667">
    <property type="term" value="C:transcription regulator complex"/>
    <property type="evidence" value="ECO:0007669"/>
    <property type="project" value="TreeGrafter"/>
</dbReference>
<feature type="region of interest" description="Disordered" evidence="10">
    <location>
        <begin position="200"/>
        <end position="301"/>
    </location>
</feature>
<keyword evidence="12" id="KW-1185">Reference proteome</keyword>
<accession>A0A8C3Q506</accession>
<dbReference type="InterPro" id="IPR032397">
    <property type="entry name" value="RHD_dimer"/>
</dbReference>
<dbReference type="CDD" id="cd07881">
    <property type="entry name" value="RHD-n_NFAT"/>
    <property type="match status" value="1"/>
</dbReference>
<dbReference type="SMART" id="SM00429">
    <property type="entry name" value="IPT"/>
    <property type="match status" value="1"/>
</dbReference>
<dbReference type="Gene3D" id="2.60.40.10">
    <property type="entry name" value="Immunoglobulins"/>
    <property type="match status" value="1"/>
</dbReference>
<feature type="region of interest" description="Disordered" evidence="10">
    <location>
        <begin position="817"/>
        <end position="982"/>
    </location>
</feature>
<dbReference type="SUPFAM" id="SSF49417">
    <property type="entry name" value="p53-like transcription factors"/>
    <property type="match status" value="1"/>
</dbReference>
<dbReference type="PANTHER" id="PTHR12533">
    <property type="entry name" value="NFAT"/>
    <property type="match status" value="1"/>
</dbReference>
<feature type="compositionally biased region" description="Polar residues" evidence="10">
    <location>
        <begin position="860"/>
        <end position="880"/>
    </location>
</feature>
<dbReference type="GO" id="GO:0005737">
    <property type="term" value="C:cytoplasm"/>
    <property type="evidence" value="ECO:0007669"/>
    <property type="project" value="UniProtKB-SubCell"/>
</dbReference>
<feature type="region of interest" description="Disordered" evidence="10">
    <location>
        <begin position="1052"/>
        <end position="1074"/>
    </location>
</feature>
<keyword evidence="7" id="KW-0238">DNA-binding</keyword>
<dbReference type="InterPro" id="IPR011539">
    <property type="entry name" value="RHD_DNA_bind_dom"/>
</dbReference>
<dbReference type="Gene3D" id="2.60.40.340">
    <property type="entry name" value="Rel homology domain (RHD), DNA-binding domain"/>
    <property type="match status" value="1"/>
</dbReference>
<dbReference type="SUPFAM" id="SSF81296">
    <property type="entry name" value="E set domains"/>
    <property type="match status" value="1"/>
</dbReference>
<evidence type="ECO:0000256" key="4">
    <source>
        <dbReference type="ARBA" id="ARBA00022553"/>
    </source>
</evidence>
<feature type="compositionally biased region" description="Low complexity" evidence="10">
    <location>
        <begin position="817"/>
        <end position="830"/>
    </location>
</feature>
<dbReference type="InterPro" id="IPR008967">
    <property type="entry name" value="p53-like_TF_DNA-bd_sf"/>
</dbReference>
<evidence type="ECO:0000256" key="9">
    <source>
        <dbReference type="ARBA" id="ARBA00023242"/>
    </source>
</evidence>
<evidence type="ECO:0000313" key="11">
    <source>
        <dbReference type="Ensembl" id="ENSCPVP00000002871.1"/>
    </source>
</evidence>
<organism evidence="11 12">
    <name type="scientific">Geospiza parvula</name>
    <name type="common">Small tree-finch</name>
    <name type="synonym">Camarhynchus parvulus</name>
    <dbReference type="NCBI Taxonomy" id="87175"/>
    <lineage>
        <taxon>Eukaryota</taxon>
        <taxon>Metazoa</taxon>
        <taxon>Chordata</taxon>
        <taxon>Craniata</taxon>
        <taxon>Vertebrata</taxon>
        <taxon>Euteleostomi</taxon>
        <taxon>Archelosauria</taxon>
        <taxon>Archosauria</taxon>
        <taxon>Dinosauria</taxon>
        <taxon>Saurischia</taxon>
        <taxon>Theropoda</taxon>
        <taxon>Coelurosauria</taxon>
        <taxon>Aves</taxon>
        <taxon>Neognathae</taxon>
        <taxon>Neoaves</taxon>
        <taxon>Telluraves</taxon>
        <taxon>Australaves</taxon>
        <taxon>Passeriformes</taxon>
        <taxon>Thraupidae</taxon>
        <taxon>Camarhynchus</taxon>
    </lineage>
</organism>
<dbReference type="CDD" id="cd01178">
    <property type="entry name" value="IPT_NFAT"/>
    <property type="match status" value="1"/>
</dbReference>
<dbReference type="InterPro" id="IPR037059">
    <property type="entry name" value="RHD_DNA_bind_dom_sf"/>
</dbReference>
<dbReference type="InterPro" id="IPR013783">
    <property type="entry name" value="Ig-like_fold"/>
</dbReference>
<evidence type="ECO:0000256" key="5">
    <source>
        <dbReference type="ARBA" id="ARBA00022737"/>
    </source>
</evidence>
<dbReference type="InterPro" id="IPR014756">
    <property type="entry name" value="Ig_E-set"/>
</dbReference>
<reference evidence="11" key="3">
    <citation type="submission" date="2025-09" db="UniProtKB">
        <authorList>
            <consortium name="Ensembl"/>
        </authorList>
    </citation>
    <scope>IDENTIFICATION</scope>
</reference>
<dbReference type="Pfam" id="PF00554">
    <property type="entry name" value="RHD_DNA_bind"/>
    <property type="match status" value="1"/>
</dbReference>
<keyword evidence="5" id="KW-0677">Repeat</keyword>
<keyword evidence="4" id="KW-0597">Phosphoprotein</keyword>
<evidence type="ECO:0000256" key="3">
    <source>
        <dbReference type="ARBA" id="ARBA00022490"/>
    </source>
</evidence>
<dbReference type="PROSITE" id="PS50254">
    <property type="entry name" value="REL_2"/>
    <property type="match status" value="1"/>
</dbReference>
<dbReference type="GO" id="GO:0000981">
    <property type="term" value="F:DNA-binding transcription factor activity, RNA polymerase II-specific"/>
    <property type="evidence" value="ECO:0007669"/>
    <property type="project" value="TreeGrafter"/>
</dbReference>
<dbReference type="FunFam" id="2.60.40.10:FF:000040">
    <property type="entry name" value="Nuclear factor of activated T-cells, cytoplasmic, calcineurin-dependent 2"/>
    <property type="match status" value="1"/>
</dbReference>
<sequence length="1074" mass="115624">MTTANCGATDEFDFRLIFGEDGQPGPGPPLGPADLESDDCASIYIFNVEQPSSSVNQPICIPRHGLQSHSSPTRFQSHKNYEGTCEVPESKYSPLGGPKPFECPSIQITSISPNCHQGIEANEDELHTNGTENEYMERPSRDHLYLPLEPSYRESSLSPSPASSISSRSWFSDASSCESISHVYDDVDSELNEAAARFTLGSPLASPGGSPRGPSDESWQQPYGFGHALSPRQSPCHSPRTSITDENWLSPRPTSRPSSRPTSPCGKRRHSSAEICYAGSLSPHHSPTPSPGHSPRGSITEDTWLNTSIHNVQGLNSGLSPFQCCTETDIPLKTRKTSEDQTATLSGKIDICPEEQGNLSSSLETAVDDCSGSQHTLKKDLPGDQFLSVPSHFTWNKPKPGHTPIFRTSSLPPLDWPLPSHYGQCELKIEVQPKTHHRAHYETEGSRGAVKASTGGHPVVKLLGYSEKPVNLQMFIGTADDRYLRPHAFYQVHRITGKTVATASQEIIIASTKVLEIPLLPENNMSASIDCAGILKLRNSDIELRKGETDIGRKNTRVRLVFRVHIPQPSGKVLSLQTASIPVECSQRSAQELPQIEKYSINSCSVNGGHEMVVTGSNFLPESKIIFFEKGQDGRPQWEVEGKIIRERCQGANIILEVPPYHNKAITAAVQVQFYLCNGKRKKSQSQRFTYTPVIMKQEHRDEVDLSAVPSLALPHAGSVQGLHSMRAQLPSPEQGHPHDNLLSTSPRSLVCPMQPPYTAMVTSAVPHLPHMQGRNLSPSEECHVLPPAVVQSFQDTAVPHLINLSCQALPPVQFHSSNPGSVSASSPAGHPLAHAAHSGQSPAQLPSMGFHCPGAGQGSLPSAMSRSLGQASPQLQQVPFHSPNPAAASSPSPTASHPLGHSPLSGPSSPQLQPLPYQSPSSGPAPSPPPGSRSGQHSPQAASPALGALGAVSPLGPHPGCDSSPFAPEGAAVHIKPEPEDRELNFQTIGLQDITLDDDSFISDLEYQPSGSTEKWTQHSALMSNSFVENLEVNEIIGRDMSQISVSHGTTVASQPAHPCPGSLETRISDGIQ</sequence>
<dbReference type="InterPro" id="IPR008366">
    <property type="entry name" value="NFAT"/>
</dbReference>
<evidence type="ECO:0000256" key="10">
    <source>
        <dbReference type="SAM" id="MobiDB-lite"/>
    </source>
</evidence>
<protein>
    <submittedName>
        <fullName evidence="11">Nuclear factor of activated T cells 3</fullName>
    </submittedName>
</protein>
<keyword evidence="3" id="KW-0963">Cytoplasm</keyword>
<gene>
    <name evidence="11" type="primary">NFATC3</name>
</gene>
<comment type="subcellular location">
    <subcellularLocation>
        <location evidence="2">Cytoplasm</location>
    </subcellularLocation>
    <subcellularLocation>
        <location evidence="1">Nucleus</location>
    </subcellularLocation>
</comment>
<keyword evidence="8" id="KW-0804">Transcription</keyword>
<evidence type="ECO:0000313" key="12">
    <source>
        <dbReference type="Proteomes" id="UP000694382"/>
    </source>
</evidence>
<dbReference type="InterPro" id="IPR002909">
    <property type="entry name" value="IPT_dom"/>
</dbReference>
<reference evidence="11" key="1">
    <citation type="submission" date="2020-02" db="EMBL/GenBank/DDBJ databases">
        <authorList>
            <person name="Enbody D E."/>
            <person name="Pettersson E M."/>
        </authorList>
    </citation>
    <scope>NUCLEOTIDE SEQUENCE [LARGE SCALE GENOMIC DNA]</scope>
</reference>
<evidence type="ECO:0000256" key="6">
    <source>
        <dbReference type="ARBA" id="ARBA00023015"/>
    </source>
</evidence>
<name>A0A8C3Q506_GEOPR</name>
<dbReference type="PRINTS" id="PR01789">
    <property type="entry name" value="NUCFACTORATC"/>
</dbReference>
<proteinExistence type="predicted"/>
<dbReference type="GO" id="GO:0000978">
    <property type="term" value="F:RNA polymerase II cis-regulatory region sequence-specific DNA binding"/>
    <property type="evidence" value="ECO:0007669"/>
    <property type="project" value="TreeGrafter"/>
</dbReference>
<feature type="compositionally biased region" description="Polar residues" evidence="10">
    <location>
        <begin position="231"/>
        <end position="247"/>
    </location>
</feature>
<keyword evidence="9" id="KW-0539">Nucleus</keyword>
<feature type="compositionally biased region" description="Low complexity" evidence="10">
    <location>
        <begin position="250"/>
        <end position="264"/>
    </location>
</feature>
<feature type="compositionally biased region" description="Low complexity" evidence="10">
    <location>
        <begin position="884"/>
        <end position="923"/>
    </location>
</feature>
<reference evidence="11" key="2">
    <citation type="submission" date="2025-08" db="UniProtKB">
        <authorList>
            <consortium name="Ensembl"/>
        </authorList>
    </citation>
    <scope>IDENTIFICATION</scope>
</reference>
<evidence type="ECO:0000256" key="7">
    <source>
        <dbReference type="ARBA" id="ARBA00023125"/>
    </source>
</evidence>
<dbReference type="PANTHER" id="PTHR12533:SF6">
    <property type="entry name" value="NUCLEAR FACTOR OF ACTIVATED T-CELLS, CYTOPLASMIC 3"/>
    <property type="match status" value="1"/>
</dbReference>
<dbReference type="FunFam" id="2.60.40.340:FF:000001">
    <property type="entry name" value="Nuclear factor of activated T-cells, cytoplasmic, calcineurin-dependent 2"/>
    <property type="match status" value="1"/>
</dbReference>
<dbReference type="Pfam" id="PF16179">
    <property type="entry name" value="RHD_dimer"/>
    <property type="match status" value="1"/>
</dbReference>
<evidence type="ECO:0000256" key="1">
    <source>
        <dbReference type="ARBA" id="ARBA00004123"/>
    </source>
</evidence>